<protein>
    <submittedName>
        <fullName evidence="1">Uncharacterized protein</fullName>
    </submittedName>
</protein>
<comment type="caution">
    <text evidence="1">The sequence shown here is derived from an EMBL/GenBank/DDBJ whole genome shotgun (WGS) entry which is preliminary data.</text>
</comment>
<reference evidence="1 2" key="1">
    <citation type="submission" date="2018-08" db="EMBL/GenBank/DDBJ databases">
        <title>Genome and evolution of the arbuscular mycorrhizal fungus Diversispora epigaea (formerly Glomus versiforme) and its bacterial endosymbionts.</title>
        <authorList>
            <person name="Sun X."/>
            <person name="Fei Z."/>
            <person name="Harrison M."/>
        </authorList>
    </citation>
    <scope>NUCLEOTIDE SEQUENCE [LARGE SCALE GENOMIC DNA]</scope>
    <source>
        <strain evidence="1 2">IT104</strain>
    </source>
</reference>
<dbReference type="OrthoDB" id="6718656at2759"/>
<evidence type="ECO:0000313" key="1">
    <source>
        <dbReference type="EMBL" id="RHZ77751.1"/>
    </source>
</evidence>
<dbReference type="EMBL" id="PQFF01000163">
    <property type="protein sequence ID" value="RHZ77751.1"/>
    <property type="molecule type" value="Genomic_DNA"/>
</dbReference>
<accession>A0A397IP61</accession>
<organism evidence="1 2">
    <name type="scientific">Diversispora epigaea</name>
    <dbReference type="NCBI Taxonomy" id="1348612"/>
    <lineage>
        <taxon>Eukaryota</taxon>
        <taxon>Fungi</taxon>
        <taxon>Fungi incertae sedis</taxon>
        <taxon>Mucoromycota</taxon>
        <taxon>Glomeromycotina</taxon>
        <taxon>Glomeromycetes</taxon>
        <taxon>Diversisporales</taxon>
        <taxon>Diversisporaceae</taxon>
        <taxon>Diversispora</taxon>
    </lineage>
</organism>
<gene>
    <name evidence="1" type="ORF">Glove_173g56</name>
</gene>
<dbReference type="AlphaFoldDB" id="A0A397IP61"/>
<keyword evidence="2" id="KW-1185">Reference proteome</keyword>
<name>A0A397IP61_9GLOM</name>
<evidence type="ECO:0000313" key="2">
    <source>
        <dbReference type="Proteomes" id="UP000266861"/>
    </source>
</evidence>
<sequence>MQSGKKANQWEIWSWIDYSKLKNTEYLAEVEWIDIPEEIQYAIALRYMKNGNFLKKINHYKSLPSIE</sequence>
<proteinExistence type="predicted"/>
<dbReference type="Proteomes" id="UP000266861">
    <property type="component" value="Unassembled WGS sequence"/>
</dbReference>